<feature type="region of interest" description="Disordered" evidence="1">
    <location>
        <begin position="121"/>
        <end position="142"/>
    </location>
</feature>
<dbReference type="Proteomes" id="UP000005627">
    <property type="component" value="Chromosome 3"/>
</dbReference>
<dbReference type="eggNOG" id="ENOG502R9IN">
    <property type="taxonomic scope" value="Eukaryota"/>
</dbReference>
<evidence type="ECO:0000313" key="4">
    <source>
        <dbReference type="Proteomes" id="UP000005627"/>
    </source>
</evidence>
<dbReference type="EMBL" id="HE616744">
    <property type="protein sequence ID" value="CCE91164.1"/>
    <property type="molecule type" value="Genomic_DNA"/>
</dbReference>
<dbReference type="FunCoup" id="G8ZRM2">
    <property type="interactions" value="25"/>
</dbReference>
<name>G8ZRM2_TORDE</name>
<dbReference type="InterPro" id="IPR019448">
    <property type="entry name" value="NT-C2"/>
</dbReference>
<evidence type="ECO:0000259" key="2">
    <source>
        <dbReference type="PROSITE" id="PS51840"/>
    </source>
</evidence>
<keyword evidence="4" id="KW-1185">Reference proteome</keyword>
<dbReference type="PANTHER" id="PTHR21456">
    <property type="entry name" value="FAMILY WITH SEQUENCE SIMILARITY 102"/>
    <property type="match status" value="1"/>
</dbReference>
<dbReference type="RefSeq" id="XP_003680375.1">
    <property type="nucleotide sequence ID" value="XM_003680327.1"/>
</dbReference>
<protein>
    <recommendedName>
        <fullName evidence="2">C2 NT-type domain-containing protein</fullName>
    </recommendedName>
</protein>
<organism evidence="3 4">
    <name type="scientific">Torulaspora delbrueckii</name>
    <name type="common">Yeast</name>
    <name type="synonym">Candida colliculosa</name>
    <dbReference type="NCBI Taxonomy" id="4950"/>
    <lineage>
        <taxon>Eukaryota</taxon>
        <taxon>Fungi</taxon>
        <taxon>Dikarya</taxon>
        <taxon>Ascomycota</taxon>
        <taxon>Saccharomycotina</taxon>
        <taxon>Saccharomycetes</taxon>
        <taxon>Saccharomycetales</taxon>
        <taxon>Saccharomycetaceae</taxon>
        <taxon>Torulaspora</taxon>
    </lineage>
</organism>
<dbReference type="PANTHER" id="PTHR21456:SF1">
    <property type="entry name" value="C2 NT-TYPE DOMAIN-CONTAINING PROTEIN"/>
    <property type="match status" value="1"/>
</dbReference>
<dbReference type="HOGENOM" id="CLU_036649_0_0_1"/>
<feature type="domain" description="C2 NT-type" evidence="2">
    <location>
        <begin position="5"/>
        <end position="194"/>
    </location>
</feature>
<dbReference type="GeneID" id="11500499"/>
<gene>
    <name evidence="3" type="primary">TDEL0C02750</name>
    <name evidence="3" type="ORF">TDEL_0C02750</name>
</gene>
<proteinExistence type="predicted"/>
<dbReference type="KEGG" id="tdl:TDEL_0C02750"/>
<feature type="compositionally biased region" description="Basic and acidic residues" evidence="1">
    <location>
        <begin position="387"/>
        <end position="407"/>
    </location>
</feature>
<dbReference type="STRING" id="1076872.G8ZRM2"/>
<feature type="compositionally biased region" description="Polar residues" evidence="1">
    <location>
        <begin position="232"/>
        <end position="251"/>
    </location>
</feature>
<accession>G8ZRM2</accession>
<feature type="compositionally biased region" description="Low complexity" evidence="1">
    <location>
        <begin position="127"/>
        <end position="142"/>
    </location>
</feature>
<dbReference type="Pfam" id="PF10358">
    <property type="entry name" value="NT-C2"/>
    <property type="match status" value="1"/>
</dbReference>
<dbReference type="PROSITE" id="PS51840">
    <property type="entry name" value="C2_NT"/>
    <property type="match status" value="1"/>
</dbReference>
<evidence type="ECO:0000313" key="3">
    <source>
        <dbReference type="EMBL" id="CCE91164.1"/>
    </source>
</evidence>
<feature type="region of interest" description="Disordered" evidence="1">
    <location>
        <begin position="232"/>
        <end position="253"/>
    </location>
</feature>
<feature type="region of interest" description="Disordered" evidence="1">
    <location>
        <begin position="383"/>
        <end position="412"/>
    </location>
</feature>
<sequence length="431" mass="48758">MPLLNGKNKSKKPKFLLSLRINELINIPQSSGYCYVKWHLKEGTGTSSDVFDSNGEVIPAMNQSHGSTPKVMVENHRARWNFEFEKPLQIKLQVDRNRDLVPKNLSLEVFFEFLSDTNGGTVKPRRSNSGSSHSAKSGSTNTYSQKITGKILLGVLSLNVADYVREDEQPTTNRFLLKKSKVNSILNVTLQMRLVRGGYKDFQPTRNLISGQLPGVLRTGFNDILDDSSDMGSPTSSLYQHSMSSPQSSRFNHGKGKTIDNSMTLDITNNSISASMSPLVDSLYQRTFQLPWDPRPGEFTPRECVEDILQGGNGWAKNEKGICLIDLQALRLNEMENDYYESHKNGPGMRNNDDDTSEAARNVTNYDNMDKREYLEKKQIWSHKSSVQKERKKQYEDNGDSGSKEYGEYVEDIPNDKIRDAKSWSVNNIMT</sequence>
<dbReference type="InterPro" id="IPR039931">
    <property type="entry name" value="EEIG1/2-like"/>
</dbReference>
<dbReference type="OrthoDB" id="3365224at2759"/>
<evidence type="ECO:0000256" key="1">
    <source>
        <dbReference type="SAM" id="MobiDB-lite"/>
    </source>
</evidence>
<reference evidence="3 4" key="1">
    <citation type="journal article" date="2011" name="Proc. Natl. Acad. Sci. U.S.A.">
        <title>Evolutionary erosion of yeast sex chromosomes by mating-type switching accidents.</title>
        <authorList>
            <person name="Gordon J.L."/>
            <person name="Armisen D."/>
            <person name="Proux-Wera E."/>
            <person name="Oheigeartaigh S.S."/>
            <person name="Byrne K.P."/>
            <person name="Wolfe K.H."/>
        </authorList>
    </citation>
    <scope>NUCLEOTIDE SEQUENCE [LARGE SCALE GENOMIC DNA]</scope>
    <source>
        <strain evidence="4">ATCC 10662 / CBS 1146 / NBRC 0425 / NCYC 2629 / NRRL Y-866</strain>
    </source>
</reference>
<dbReference type="AlphaFoldDB" id="G8ZRM2"/>
<dbReference type="InParanoid" id="G8ZRM2"/>